<dbReference type="HOGENOM" id="CLU_022986_5_0_10"/>
<dbReference type="OrthoDB" id="9787898at2"/>
<dbReference type="Proteomes" id="UP000008701">
    <property type="component" value="Chromosome"/>
</dbReference>
<evidence type="ECO:0000259" key="1">
    <source>
        <dbReference type="PROSITE" id="PS51733"/>
    </source>
</evidence>
<keyword evidence="3" id="KW-1185">Reference proteome</keyword>
<accession>A1BH03</accession>
<dbReference type="InterPro" id="IPR045864">
    <property type="entry name" value="aa-tRNA-synth_II/BPL/LPL"/>
</dbReference>
<evidence type="ECO:0000313" key="2">
    <source>
        <dbReference type="EMBL" id="ABL65680.1"/>
    </source>
</evidence>
<name>A1BH03_CHLPD</name>
<reference evidence="2 3" key="1">
    <citation type="submission" date="2006-12" db="EMBL/GenBank/DDBJ databases">
        <title>Complete sequence of Chlorobium phaeobacteroides DSM 266.</title>
        <authorList>
            <consortium name="US DOE Joint Genome Institute"/>
            <person name="Copeland A."/>
            <person name="Lucas S."/>
            <person name="Lapidus A."/>
            <person name="Barry K."/>
            <person name="Detter J.C."/>
            <person name="Glavina del Rio T."/>
            <person name="Hammon N."/>
            <person name="Israni S."/>
            <person name="Pitluck S."/>
            <person name="Goltsman E."/>
            <person name="Schmutz J."/>
            <person name="Larimer F."/>
            <person name="Land M."/>
            <person name="Hauser L."/>
            <person name="Mikhailova N."/>
            <person name="Li T."/>
            <person name="Overmann J."/>
            <person name="Bryant D.A."/>
            <person name="Richardson P."/>
        </authorList>
    </citation>
    <scope>NUCLEOTIDE SEQUENCE [LARGE SCALE GENOMIC DNA]</scope>
    <source>
        <strain evidence="2 3">DSM 266</strain>
    </source>
</reference>
<dbReference type="InterPro" id="IPR004143">
    <property type="entry name" value="BPL_LPL_catalytic"/>
</dbReference>
<gene>
    <name evidence="2" type="ordered locus">Cpha266_1659</name>
</gene>
<dbReference type="PANTHER" id="PTHR43679:SF2">
    <property type="entry name" value="OCTANOYL-[GCVH]:PROTEIN N-OCTANOYLTRANSFERASE"/>
    <property type="match status" value="1"/>
</dbReference>
<dbReference type="KEGG" id="cph:Cpha266_1659"/>
<sequence>MNRLFKKVYGIDTGMHTGAENMACDRNLMQAFLDGSFRSILGDDACLWRFYGWHPFAVSLGYNQSMADIDSVRCYDAGVDIVRRPTGGRAVFHADEFTYSFFAETTRANEVIYRYVHEVIMHALDMLDVKADFCRSTPEPLKQGGVAAVSCFAASAKYELQVNGRKLVGSAQRRTRNVLLQHGSMPFSIRHRELSNFLSSCESGFALDVCDALQKKAVSLGEILETVPEYGVMVQCMRQASATSGGASMTMLDPLQFERFFRNQEPFIH</sequence>
<dbReference type="PROSITE" id="PS51733">
    <property type="entry name" value="BPL_LPL_CATALYTIC"/>
    <property type="match status" value="1"/>
</dbReference>
<organism evidence="2 3">
    <name type="scientific">Chlorobium phaeobacteroides (strain DSM 266 / SMG 266 / 2430)</name>
    <dbReference type="NCBI Taxonomy" id="290317"/>
    <lineage>
        <taxon>Bacteria</taxon>
        <taxon>Pseudomonadati</taxon>
        <taxon>Chlorobiota</taxon>
        <taxon>Chlorobiia</taxon>
        <taxon>Chlorobiales</taxon>
        <taxon>Chlorobiaceae</taxon>
        <taxon>Chlorobium/Pelodictyon group</taxon>
        <taxon>Chlorobium</taxon>
    </lineage>
</organism>
<dbReference type="eggNOG" id="COG0095">
    <property type="taxonomic scope" value="Bacteria"/>
</dbReference>
<feature type="domain" description="BPL/LPL catalytic" evidence="1">
    <location>
        <begin position="42"/>
        <end position="228"/>
    </location>
</feature>
<dbReference type="GO" id="GO:0016874">
    <property type="term" value="F:ligase activity"/>
    <property type="evidence" value="ECO:0007669"/>
    <property type="project" value="UniProtKB-KW"/>
</dbReference>
<dbReference type="Gene3D" id="3.30.930.10">
    <property type="entry name" value="Bira Bifunctional Protein, Domain 2"/>
    <property type="match status" value="1"/>
</dbReference>
<dbReference type="PANTHER" id="PTHR43679">
    <property type="entry name" value="OCTANOYLTRANSFERASE LIPM-RELATED"/>
    <property type="match status" value="1"/>
</dbReference>
<dbReference type="RefSeq" id="WP_011745490.1">
    <property type="nucleotide sequence ID" value="NC_008639.1"/>
</dbReference>
<dbReference type="AlphaFoldDB" id="A1BH03"/>
<evidence type="ECO:0000313" key="3">
    <source>
        <dbReference type="Proteomes" id="UP000008701"/>
    </source>
</evidence>
<dbReference type="SUPFAM" id="SSF55681">
    <property type="entry name" value="Class II aaRS and biotin synthetases"/>
    <property type="match status" value="1"/>
</dbReference>
<dbReference type="STRING" id="290317.Cpha266_1659"/>
<proteinExistence type="predicted"/>
<dbReference type="InterPro" id="IPR050664">
    <property type="entry name" value="Octanoyltrans_LipM/LipL"/>
</dbReference>
<protein>
    <submittedName>
        <fullName evidence="2">Biotin/lipoate A/B protein ligase</fullName>
    </submittedName>
</protein>
<dbReference type="Pfam" id="PF21948">
    <property type="entry name" value="LplA-B_cat"/>
    <property type="match status" value="1"/>
</dbReference>
<dbReference type="EMBL" id="CP000492">
    <property type="protein sequence ID" value="ABL65680.1"/>
    <property type="molecule type" value="Genomic_DNA"/>
</dbReference>
<keyword evidence="2" id="KW-0436">Ligase</keyword>